<evidence type="ECO:0000256" key="1">
    <source>
        <dbReference type="SAM" id="Phobius"/>
    </source>
</evidence>
<dbReference type="AlphaFoldDB" id="A0AAP2DDF7"/>
<feature type="chain" id="PRO_5043009640" evidence="2">
    <location>
        <begin position="21"/>
        <end position="532"/>
    </location>
</feature>
<evidence type="ECO:0000259" key="3">
    <source>
        <dbReference type="Pfam" id="PF19904"/>
    </source>
</evidence>
<gene>
    <name evidence="4" type="ORF">KK078_12445</name>
</gene>
<reference evidence="4 5" key="1">
    <citation type="submission" date="2021-05" db="EMBL/GenBank/DDBJ databases">
        <title>A Polyphasic approach of four new species of the genus Ohtaekwangia: Ohtaekwangia histidinii sp. nov., Ohtaekwangia cretensis sp. nov., Ohtaekwangia indiensis sp. nov., Ohtaekwangia reichenbachii sp. nov. from diverse environment.</title>
        <authorList>
            <person name="Octaviana S."/>
        </authorList>
    </citation>
    <scope>NUCLEOTIDE SEQUENCE [LARGE SCALE GENOMIC DNA]</scope>
    <source>
        <strain evidence="4 5">PWU37</strain>
    </source>
</reference>
<proteinExistence type="predicted"/>
<evidence type="ECO:0000256" key="2">
    <source>
        <dbReference type="SAM" id="SignalP"/>
    </source>
</evidence>
<feature type="domain" description="DUF6377" evidence="3">
    <location>
        <begin position="255"/>
        <end position="494"/>
    </location>
</feature>
<evidence type="ECO:0000313" key="4">
    <source>
        <dbReference type="EMBL" id="MBT1687372.1"/>
    </source>
</evidence>
<sequence length="532" mass="61618">MRFFLTIGFCIVVSLSNAHAAPDIDSLLQQLNTTIEKRDVFLKEKLARIEGYRRQLGKNDSVRQYALYNAIYEEYKSFIYDSAFIYARKLQHLARYLHDPGKIAAARINLGFILVSSGLFNEALDTLRTLHTPGLTDSLRAAYYFLRARTSYDLSDFNRDNFYSAQYTRQGNAYIDSAMALVRTDQPLYRLMKGLKHLHLGEIPAARRAFEELIAQHDLGDAAFAVAASTLSFIYVYSNEPARAKEMLIRAAIADIRASTKETLATLNLADMLYKEGDVHAAYKYVKIAMEDANYYGARHRKVQVAAVFPIIEGKQLSLVESRRRILMFYSTIITLLSVVTIGFAIIIYKQFQKLRAAEKTISDANHVLTETNHQLRDANKIKEEYVWYYFTTTAEYITRLDALKKALELKLMTKKLEDMRFTIESINIKKEREDLYHNFDKVFLKLFPDFVHAFNTFFKEDDRLVLKEGQLLNTELRIFALIRMGIHDHEKIARILDYSVTTIYTYKTRLRNKSILPNDEFDKQIMAIRAL</sequence>
<keyword evidence="5" id="KW-1185">Reference proteome</keyword>
<keyword evidence="2" id="KW-0732">Signal</keyword>
<comment type="caution">
    <text evidence="4">The sequence shown here is derived from an EMBL/GenBank/DDBJ whole genome shotgun (WGS) entry which is preliminary data.</text>
</comment>
<dbReference type="EMBL" id="JAHESC010000016">
    <property type="protein sequence ID" value="MBT1687372.1"/>
    <property type="molecule type" value="Genomic_DNA"/>
</dbReference>
<protein>
    <submittedName>
        <fullName evidence="4">Tetratricopeptide repeat protein</fullName>
    </submittedName>
</protein>
<dbReference type="InterPro" id="IPR011990">
    <property type="entry name" value="TPR-like_helical_dom_sf"/>
</dbReference>
<evidence type="ECO:0000313" key="5">
    <source>
        <dbReference type="Proteomes" id="UP001319180"/>
    </source>
</evidence>
<name>A0AAP2DDF7_9BACT</name>
<keyword evidence="1" id="KW-0812">Transmembrane</keyword>
<dbReference type="RefSeq" id="WP_254090603.1">
    <property type="nucleotide sequence ID" value="NZ_JAHESC010000016.1"/>
</dbReference>
<organism evidence="4 5">
    <name type="scientific">Dawidia soli</name>
    <dbReference type="NCBI Taxonomy" id="2782352"/>
    <lineage>
        <taxon>Bacteria</taxon>
        <taxon>Pseudomonadati</taxon>
        <taxon>Bacteroidota</taxon>
        <taxon>Cytophagia</taxon>
        <taxon>Cytophagales</taxon>
        <taxon>Chryseotaleaceae</taxon>
        <taxon>Dawidia</taxon>
    </lineage>
</organism>
<dbReference type="InterPro" id="IPR045957">
    <property type="entry name" value="DUF6377"/>
</dbReference>
<dbReference type="Gene3D" id="1.25.40.10">
    <property type="entry name" value="Tetratricopeptide repeat domain"/>
    <property type="match status" value="1"/>
</dbReference>
<dbReference type="Proteomes" id="UP001319180">
    <property type="component" value="Unassembled WGS sequence"/>
</dbReference>
<feature type="transmembrane region" description="Helical" evidence="1">
    <location>
        <begin position="327"/>
        <end position="349"/>
    </location>
</feature>
<dbReference type="SUPFAM" id="SSF48452">
    <property type="entry name" value="TPR-like"/>
    <property type="match status" value="2"/>
</dbReference>
<dbReference type="Pfam" id="PF19904">
    <property type="entry name" value="DUF6377"/>
    <property type="match status" value="1"/>
</dbReference>
<accession>A0AAP2DDF7</accession>
<keyword evidence="1" id="KW-0472">Membrane</keyword>
<keyword evidence="1" id="KW-1133">Transmembrane helix</keyword>
<feature type="signal peptide" evidence="2">
    <location>
        <begin position="1"/>
        <end position="20"/>
    </location>
</feature>